<evidence type="ECO:0000256" key="1">
    <source>
        <dbReference type="SAM" id="Phobius"/>
    </source>
</evidence>
<evidence type="ECO:0000313" key="2">
    <source>
        <dbReference type="EMBL" id="AUS04379.1"/>
    </source>
</evidence>
<dbReference type="EMBL" id="CP025938">
    <property type="protein sequence ID" value="AUS04379.1"/>
    <property type="molecule type" value="Genomic_DNA"/>
</dbReference>
<gene>
    <name evidence="2" type="ORF">C1A40_02330</name>
</gene>
<accession>A0A2I7SEP5</accession>
<keyword evidence="1" id="KW-0472">Membrane</keyword>
<dbReference type="Proteomes" id="UP000236592">
    <property type="component" value="Chromosome"/>
</dbReference>
<proteinExistence type="predicted"/>
<dbReference type="KEGG" id="taj:C1A40_02330"/>
<evidence type="ECO:0000313" key="3">
    <source>
        <dbReference type="Proteomes" id="UP000236592"/>
    </source>
</evidence>
<feature type="transmembrane region" description="Helical" evidence="1">
    <location>
        <begin position="59"/>
        <end position="76"/>
    </location>
</feature>
<organism evidence="2 3">
    <name type="scientific">Pseudotamlana carrageenivorans</name>
    <dbReference type="NCBI Taxonomy" id="2069432"/>
    <lineage>
        <taxon>Bacteria</taxon>
        <taxon>Pseudomonadati</taxon>
        <taxon>Bacteroidota</taxon>
        <taxon>Flavobacteriia</taxon>
        <taxon>Flavobacteriales</taxon>
        <taxon>Flavobacteriaceae</taxon>
        <taxon>Pseudotamlana</taxon>
    </lineage>
</organism>
<keyword evidence="3" id="KW-1185">Reference proteome</keyword>
<dbReference type="RefSeq" id="WP_102994489.1">
    <property type="nucleotide sequence ID" value="NZ_CP025938.1"/>
</dbReference>
<keyword evidence="1" id="KW-1133">Transmembrane helix</keyword>
<reference evidence="3" key="1">
    <citation type="submission" date="2018-01" db="EMBL/GenBank/DDBJ databases">
        <title>Complete genome of Tamlana sp. UJ94.</title>
        <authorList>
            <person name="Jung J."/>
            <person name="Chung D."/>
            <person name="Bae S.S."/>
            <person name="Baek K."/>
        </authorList>
    </citation>
    <scope>NUCLEOTIDE SEQUENCE [LARGE SCALE GENOMIC DNA]</scope>
    <source>
        <strain evidence="3">UJ94</strain>
    </source>
</reference>
<name>A0A2I7SEP5_9FLAO</name>
<dbReference type="AlphaFoldDB" id="A0A2I7SEP5"/>
<sequence length="81" mass="8888">MVIEFQDNPPQLNSFFGELIGSIFTPNNSQGSSDEAQRLANELYYAQQEIEKQKSQKNIAIGVAAILGCTAAYLGFKSSKK</sequence>
<protein>
    <submittedName>
        <fullName evidence="2">Uncharacterized protein</fullName>
    </submittedName>
</protein>
<keyword evidence="1" id="KW-0812">Transmembrane</keyword>